<feature type="region of interest" description="Disordered" evidence="1">
    <location>
        <begin position="49"/>
        <end position="194"/>
    </location>
</feature>
<feature type="compositionally biased region" description="Low complexity" evidence="1">
    <location>
        <begin position="220"/>
        <end position="233"/>
    </location>
</feature>
<sequence length="314" mass="33326">MPARAVFIAVSAAIAAGIVVYHERERLLELLDRTSRKVALSLSQIAEDFNPRPRQTEHPMTSRAPPRPRTPSEEQWTEEEKAFIFDEKPTDTEARKRDEDTFGAASGWEGRDGAARDVRRRGSPLAAPADGSVLFDTAPASPAGSSTPTGTAVKVPGSVTCTSFSRRSSSATLSGDRALPNLPPPLPPKPQALAQEAIPTAAAVAAEIVSPLQTPDVLVTTANADSSRTASSSSDHEGRQTENPFGNSQPYWSIHEWAENTTLGSGSRSPSIAGSAAEEIPQPADEILSEFGSEDESVGSWTEVGSSIHSDDDN</sequence>
<dbReference type="InParanoid" id="D5GNE5"/>
<feature type="compositionally biased region" description="Polar residues" evidence="1">
    <location>
        <begin position="259"/>
        <end position="272"/>
    </location>
</feature>
<evidence type="ECO:0000313" key="2">
    <source>
        <dbReference type="EMBL" id="CAZ86038.1"/>
    </source>
</evidence>
<name>D5GNE5_TUBMM</name>
<dbReference type="KEGG" id="tml:GSTUM_00011247001"/>
<dbReference type="AlphaFoldDB" id="D5GNE5"/>
<feature type="compositionally biased region" description="Low complexity" evidence="1">
    <location>
        <begin position="158"/>
        <end position="180"/>
    </location>
</feature>
<dbReference type="OMA" id="LAMHTFA"/>
<evidence type="ECO:0000256" key="1">
    <source>
        <dbReference type="SAM" id="MobiDB-lite"/>
    </source>
</evidence>
<dbReference type="EMBL" id="FN430363">
    <property type="protein sequence ID" value="CAZ86038.1"/>
    <property type="molecule type" value="Genomic_DNA"/>
</dbReference>
<protein>
    <submittedName>
        <fullName evidence="2">(Perigord truffle) hypothetical protein</fullName>
    </submittedName>
</protein>
<proteinExistence type="predicted"/>
<feature type="compositionally biased region" description="Basic and acidic residues" evidence="1">
    <location>
        <begin position="78"/>
        <end position="100"/>
    </location>
</feature>
<gene>
    <name evidence="2" type="ORF">GSTUM_00011247001</name>
</gene>
<feature type="region of interest" description="Disordered" evidence="1">
    <location>
        <begin position="219"/>
        <end position="314"/>
    </location>
</feature>
<dbReference type="RefSeq" id="XP_002841847.1">
    <property type="nucleotide sequence ID" value="XM_002841801.1"/>
</dbReference>
<feature type="compositionally biased region" description="Polar residues" evidence="1">
    <location>
        <begin position="299"/>
        <end position="308"/>
    </location>
</feature>
<dbReference type="HOGENOM" id="CLU_886206_0_0_1"/>
<dbReference type="Proteomes" id="UP000006911">
    <property type="component" value="Unassembled WGS sequence"/>
</dbReference>
<evidence type="ECO:0000313" key="3">
    <source>
        <dbReference type="Proteomes" id="UP000006911"/>
    </source>
</evidence>
<feature type="compositionally biased region" description="Polar residues" evidence="1">
    <location>
        <begin position="241"/>
        <end position="251"/>
    </location>
</feature>
<keyword evidence="3" id="KW-1185">Reference proteome</keyword>
<dbReference type="GeneID" id="9182238"/>
<feature type="compositionally biased region" description="Pro residues" evidence="1">
    <location>
        <begin position="181"/>
        <end position="190"/>
    </location>
</feature>
<accession>D5GNE5</accession>
<organism evidence="2 3">
    <name type="scientific">Tuber melanosporum (strain Mel28)</name>
    <name type="common">Perigord black truffle</name>
    <dbReference type="NCBI Taxonomy" id="656061"/>
    <lineage>
        <taxon>Eukaryota</taxon>
        <taxon>Fungi</taxon>
        <taxon>Dikarya</taxon>
        <taxon>Ascomycota</taxon>
        <taxon>Pezizomycotina</taxon>
        <taxon>Pezizomycetes</taxon>
        <taxon>Pezizales</taxon>
        <taxon>Tuberaceae</taxon>
        <taxon>Tuber</taxon>
    </lineage>
</organism>
<reference evidence="2 3" key="1">
    <citation type="journal article" date="2010" name="Nature">
        <title>Perigord black truffle genome uncovers evolutionary origins and mechanisms of symbiosis.</title>
        <authorList>
            <person name="Martin F."/>
            <person name="Kohler A."/>
            <person name="Murat C."/>
            <person name="Balestrini R."/>
            <person name="Coutinho P.M."/>
            <person name="Jaillon O."/>
            <person name="Montanini B."/>
            <person name="Morin E."/>
            <person name="Noel B."/>
            <person name="Percudani R."/>
            <person name="Porcel B."/>
            <person name="Rubini A."/>
            <person name="Amicucci A."/>
            <person name="Amselem J."/>
            <person name="Anthouard V."/>
            <person name="Arcioni S."/>
            <person name="Artiguenave F."/>
            <person name="Aury J.M."/>
            <person name="Ballario P."/>
            <person name="Bolchi A."/>
            <person name="Brenna A."/>
            <person name="Brun A."/>
            <person name="Buee M."/>
            <person name="Cantarel B."/>
            <person name="Chevalier G."/>
            <person name="Couloux A."/>
            <person name="Da Silva C."/>
            <person name="Denoeud F."/>
            <person name="Duplessis S."/>
            <person name="Ghignone S."/>
            <person name="Hilselberger B."/>
            <person name="Iotti M."/>
            <person name="Marcais B."/>
            <person name="Mello A."/>
            <person name="Miranda M."/>
            <person name="Pacioni G."/>
            <person name="Quesneville H."/>
            <person name="Riccioni C."/>
            <person name="Ruotolo R."/>
            <person name="Splivallo R."/>
            <person name="Stocchi V."/>
            <person name="Tisserant E."/>
            <person name="Viscomi A.R."/>
            <person name="Zambonelli A."/>
            <person name="Zampieri E."/>
            <person name="Henrissat B."/>
            <person name="Lebrun M.H."/>
            <person name="Paolocci F."/>
            <person name="Bonfante P."/>
            <person name="Ottonello S."/>
            <person name="Wincker P."/>
        </authorList>
    </citation>
    <scope>NUCLEOTIDE SEQUENCE [LARGE SCALE GENOMIC DNA]</scope>
    <source>
        <strain evidence="2 3">Mel28</strain>
    </source>
</reference>